<evidence type="ECO:0000256" key="4">
    <source>
        <dbReference type="SAM" id="MobiDB-lite"/>
    </source>
</evidence>
<keyword evidence="3" id="KW-0560">Oxidoreductase</keyword>
<feature type="domain" description="Bacterial bifunctional deaminase-reductase C-terminal" evidence="5">
    <location>
        <begin position="40"/>
        <end position="217"/>
    </location>
</feature>
<evidence type="ECO:0000313" key="6">
    <source>
        <dbReference type="EMBL" id="ANC30055.1"/>
    </source>
</evidence>
<dbReference type="InterPro" id="IPR050765">
    <property type="entry name" value="Riboflavin_Biosynth_HTPR"/>
</dbReference>
<dbReference type="Pfam" id="PF01872">
    <property type="entry name" value="RibD_C"/>
    <property type="match status" value="1"/>
</dbReference>
<dbReference type="Proteomes" id="UP000076794">
    <property type="component" value="Chromosome"/>
</dbReference>
<comment type="pathway">
    <text evidence="1">Cofactor biosynthesis; riboflavin biosynthesis.</text>
</comment>
<organism evidence="6 7">
    <name type="scientific">Isoptericola dokdonensis DS-3</name>
    <dbReference type="NCBI Taxonomy" id="1300344"/>
    <lineage>
        <taxon>Bacteria</taxon>
        <taxon>Bacillati</taxon>
        <taxon>Actinomycetota</taxon>
        <taxon>Actinomycetes</taxon>
        <taxon>Micrococcales</taxon>
        <taxon>Promicromonosporaceae</taxon>
        <taxon>Isoptericola</taxon>
    </lineage>
</organism>
<evidence type="ECO:0000256" key="1">
    <source>
        <dbReference type="ARBA" id="ARBA00005104"/>
    </source>
</evidence>
<accession>A0A161HZC7</accession>
<keyword evidence="2" id="KW-0521">NADP</keyword>
<evidence type="ECO:0000256" key="2">
    <source>
        <dbReference type="ARBA" id="ARBA00022857"/>
    </source>
</evidence>
<keyword evidence="7" id="KW-1185">Reference proteome</keyword>
<name>A0A161HZC7_9MICO</name>
<dbReference type="GO" id="GO:0008703">
    <property type="term" value="F:5-amino-6-(5-phosphoribosylamino)uracil reductase activity"/>
    <property type="evidence" value="ECO:0007669"/>
    <property type="project" value="InterPro"/>
</dbReference>
<dbReference type="InterPro" id="IPR002734">
    <property type="entry name" value="RibDG_C"/>
</dbReference>
<evidence type="ECO:0000256" key="3">
    <source>
        <dbReference type="ARBA" id="ARBA00023002"/>
    </source>
</evidence>
<dbReference type="AlphaFoldDB" id="A0A161HZC7"/>
<dbReference type="InterPro" id="IPR024072">
    <property type="entry name" value="DHFR-like_dom_sf"/>
</dbReference>
<dbReference type="RefSeq" id="WP_232314233.1">
    <property type="nucleotide sequence ID" value="NZ_CP014209.1"/>
</dbReference>
<dbReference type="PATRIC" id="fig|1300344.3.peg.469"/>
<protein>
    <submittedName>
        <fullName evidence="6">5-amino-6-(5-phosphoribosylamino)uracil reductase</fullName>
    </submittedName>
</protein>
<feature type="region of interest" description="Disordered" evidence="4">
    <location>
        <begin position="1"/>
        <end position="24"/>
    </location>
</feature>
<dbReference type="KEGG" id="ido:I598_0468"/>
<proteinExistence type="predicted"/>
<reference evidence="6 7" key="1">
    <citation type="submission" date="2016-01" db="EMBL/GenBank/DDBJ databases">
        <title>Complete genome sequence of a soil Actinobacterium, Isoptericola dokdonensis DS-3.</title>
        <authorList>
            <person name="Kwon S.-K."/>
            <person name="Kim J.F."/>
        </authorList>
    </citation>
    <scope>NUCLEOTIDE SEQUENCE [LARGE SCALE GENOMIC DNA]</scope>
    <source>
        <strain evidence="6 7">DS-3</strain>
    </source>
</reference>
<dbReference type="GO" id="GO:0009231">
    <property type="term" value="P:riboflavin biosynthetic process"/>
    <property type="evidence" value="ECO:0007669"/>
    <property type="project" value="InterPro"/>
</dbReference>
<dbReference type="SUPFAM" id="SSF53597">
    <property type="entry name" value="Dihydrofolate reductase-like"/>
    <property type="match status" value="1"/>
</dbReference>
<sequence length="259" mass="26751">MSSTTRDLPPLHLLRPEVSDVPPEPGEARLAELYRPTPARHLRVNMVSTVDGGAWGDDGVSGSINDAADWRVFRVLRALADVVLVGAGTARAESYGQLNRPRDLAHLSSAPLELALVTRRGLVPPALLDGDRTPWVVTGEAGAASARAAVGDRAVVVPGDVAHVDLAAGLDVLAAAGLRHVLSEGGPHLLGSLLAADLVDELCVTTTPQLAGVGPGRIVAPVGHGHAPAARLHDATLGHLLASDGGTLVARWEIDRQGS</sequence>
<dbReference type="STRING" id="1300344.I598_0468"/>
<gene>
    <name evidence="6" type="ORF">I598_0468</name>
</gene>
<evidence type="ECO:0000259" key="5">
    <source>
        <dbReference type="Pfam" id="PF01872"/>
    </source>
</evidence>
<dbReference type="PANTHER" id="PTHR38011:SF7">
    <property type="entry name" value="2,5-DIAMINO-6-RIBOSYLAMINO-4(3H)-PYRIMIDINONE 5'-PHOSPHATE REDUCTASE"/>
    <property type="match status" value="1"/>
</dbReference>
<dbReference type="Gene3D" id="3.40.430.10">
    <property type="entry name" value="Dihydrofolate Reductase, subunit A"/>
    <property type="match status" value="1"/>
</dbReference>
<dbReference type="EMBL" id="CP014209">
    <property type="protein sequence ID" value="ANC30055.1"/>
    <property type="molecule type" value="Genomic_DNA"/>
</dbReference>
<evidence type="ECO:0000313" key="7">
    <source>
        <dbReference type="Proteomes" id="UP000076794"/>
    </source>
</evidence>
<dbReference type="PANTHER" id="PTHR38011">
    <property type="entry name" value="DIHYDROFOLATE REDUCTASE FAMILY PROTEIN (AFU_ORTHOLOGUE AFUA_8G06820)"/>
    <property type="match status" value="1"/>
</dbReference>